<dbReference type="PANTHER" id="PTHR34997:SF2">
    <property type="entry name" value="LYSM DOMAIN-CONTAINING PROTEIN-RELATED"/>
    <property type="match status" value="1"/>
</dbReference>
<organism evidence="8 9">
    <name type="scientific">Humicola insolens</name>
    <name type="common">Soft-rot fungus</name>
    <dbReference type="NCBI Taxonomy" id="85995"/>
    <lineage>
        <taxon>Eukaryota</taxon>
        <taxon>Fungi</taxon>
        <taxon>Dikarya</taxon>
        <taxon>Ascomycota</taxon>
        <taxon>Pezizomycotina</taxon>
        <taxon>Sordariomycetes</taxon>
        <taxon>Sordariomycetidae</taxon>
        <taxon>Sordariales</taxon>
        <taxon>Chaetomiaceae</taxon>
        <taxon>Mycothermus</taxon>
    </lineage>
</organism>
<reference evidence="8 9" key="1">
    <citation type="journal article" date="2024" name="Commun. Biol.">
        <title>Comparative genomic analysis of thermophilic fungi reveals convergent evolutionary adaptations and gene losses.</title>
        <authorList>
            <person name="Steindorff A.S."/>
            <person name="Aguilar-Pontes M.V."/>
            <person name="Robinson A.J."/>
            <person name="Andreopoulos B."/>
            <person name="LaButti K."/>
            <person name="Kuo A."/>
            <person name="Mondo S."/>
            <person name="Riley R."/>
            <person name="Otillar R."/>
            <person name="Haridas S."/>
            <person name="Lipzen A."/>
            <person name="Grimwood J."/>
            <person name="Schmutz J."/>
            <person name="Clum A."/>
            <person name="Reid I.D."/>
            <person name="Moisan M.C."/>
            <person name="Butler G."/>
            <person name="Nguyen T.T.M."/>
            <person name="Dewar K."/>
            <person name="Conant G."/>
            <person name="Drula E."/>
            <person name="Henrissat B."/>
            <person name="Hansel C."/>
            <person name="Singer S."/>
            <person name="Hutchinson M.I."/>
            <person name="de Vries R.P."/>
            <person name="Natvig D.O."/>
            <person name="Powell A.J."/>
            <person name="Tsang A."/>
            <person name="Grigoriev I.V."/>
        </authorList>
    </citation>
    <scope>NUCLEOTIDE SEQUENCE [LARGE SCALE GENOMIC DNA]</scope>
    <source>
        <strain evidence="8 9">CBS 620.91</strain>
    </source>
</reference>
<keyword evidence="1" id="KW-0147">Chitin-binding</keyword>
<keyword evidence="3" id="KW-0843">Virulence</keyword>
<dbReference type="Pfam" id="PF01476">
    <property type="entry name" value="LysM"/>
    <property type="match status" value="2"/>
</dbReference>
<comment type="similarity">
    <text evidence="4">Belongs to the secreted LysM effector family.</text>
</comment>
<feature type="signal peptide" evidence="6">
    <location>
        <begin position="1"/>
        <end position="21"/>
    </location>
</feature>
<dbReference type="SUPFAM" id="SSF54106">
    <property type="entry name" value="LysM domain"/>
    <property type="match status" value="1"/>
</dbReference>
<name>A0ABR3V8K1_HUMIN</name>
<comment type="caution">
    <text evidence="8">The sequence shown here is derived from an EMBL/GenBank/DDBJ whole genome shotgun (WGS) entry which is preliminary data.</text>
</comment>
<evidence type="ECO:0000256" key="1">
    <source>
        <dbReference type="ARBA" id="ARBA00022669"/>
    </source>
</evidence>
<feature type="compositionally biased region" description="Low complexity" evidence="5">
    <location>
        <begin position="406"/>
        <end position="430"/>
    </location>
</feature>
<feature type="region of interest" description="Disordered" evidence="5">
    <location>
        <begin position="405"/>
        <end position="430"/>
    </location>
</feature>
<keyword evidence="9" id="KW-1185">Reference proteome</keyword>
<keyword evidence="2 6" id="KW-0732">Signal</keyword>
<evidence type="ECO:0000313" key="8">
    <source>
        <dbReference type="EMBL" id="KAL1838070.1"/>
    </source>
</evidence>
<evidence type="ECO:0000256" key="3">
    <source>
        <dbReference type="ARBA" id="ARBA00023026"/>
    </source>
</evidence>
<gene>
    <name evidence="8" type="ORF">VTJ49DRAFT_3090</name>
</gene>
<dbReference type="EMBL" id="JAZGSY010000240">
    <property type="protein sequence ID" value="KAL1838070.1"/>
    <property type="molecule type" value="Genomic_DNA"/>
</dbReference>
<feature type="chain" id="PRO_5046421183" description="LysM domain-containing protein" evidence="6">
    <location>
        <begin position="22"/>
        <end position="475"/>
    </location>
</feature>
<sequence>MSALFRNSLILGLAAVELVAAGSEPGMPVLPGTSPQCVFWHDNNGFLTCEQVVEFNWITVEQFRQYNPSIGPGCTNMQAGYSYCVEIDPTLPTDGVTTSSSDSSTVGTTSTTMVDDCDDFYFVEKGTACSTVLSENDITLAQFYEWNPSVGPNCASLWAEVYVCVSTIDHTPTPVDPGNGITTPAPLQRDVVSNCDAFYLVPVGESCDLVASKNGISVADLQRFNPSLTSDCNANLWAEAYACVSIIGHTPTPVDPGNGVETPSPIQDGMTKNCKTFHFVDGQTCYSILENYQISLADFYEWNPAVGVDCRGINSLILGLGALQLATAKEKPGMPVLPGTHPQCVEWYDYNGFATCRIVVKYHYITEEQFRRYNPSIGEGCTNLQEGYSYCVEIEGEPVIYKDLETSTSSTPSPGITTSTTPSTTSSTTLATTTTVAAAATTSSTEENTAVRPGTDAFGGSVFAMIGCLFWVMAA</sequence>
<dbReference type="InterPro" id="IPR018392">
    <property type="entry name" value="LysM"/>
</dbReference>
<dbReference type="Proteomes" id="UP001583172">
    <property type="component" value="Unassembled WGS sequence"/>
</dbReference>
<evidence type="ECO:0000256" key="5">
    <source>
        <dbReference type="SAM" id="MobiDB-lite"/>
    </source>
</evidence>
<evidence type="ECO:0000256" key="4">
    <source>
        <dbReference type="ARBA" id="ARBA00044955"/>
    </source>
</evidence>
<feature type="domain" description="LysM" evidence="7">
    <location>
        <begin position="119"/>
        <end position="165"/>
    </location>
</feature>
<dbReference type="Gene3D" id="3.10.350.10">
    <property type="entry name" value="LysM domain"/>
    <property type="match status" value="5"/>
</dbReference>
<dbReference type="CDD" id="cd00118">
    <property type="entry name" value="LysM"/>
    <property type="match status" value="1"/>
</dbReference>
<feature type="domain" description="LysM" evidence="7">
    <location>
        <begin position="197"/>
        <end position="244"/>
    </location>
</feature>
<evidence type="ECO:0000313" key="9">
    <source>
        <dbReference type="Proteomes" id="UP001583172"/>
    </source>
</evidence>
<dbReference type="InterPro" id="IPR036779">
    <property type="entry name" value="LysM_dom_sf"/>
</dbReference>
<proteinExistence type="inferred from homology"/>
<evidence type="ECO:0000256" key="6">
    <source>
        <dbReference type="SAM" id="SignalP"/>
    </source>
</evidence>
<accession>A0ABR3V8K1</accession>
<dbReference type="PANTHER" id="PTHR34997">
    <property type="entry name" value="AM15"/>
    <property type="match status" value="1"/>
</dbReference>
<evidence type="ECO:0000256" key="2">
    <source>
        <dbReference type="ARBA" id="ARBA00022729"/>
    </source>
</evidence>
<protein>
    <recommendedName>
        <fullName evidence="7">LysM domain-containing protein</fullName>
    </recommendedName>
</protein>
<dbReference type="PROSITE" id="PS51782">
    <property type="entry name" value="LYSM"/>
    <property type="match status" value="2"/>
</dbReference>
<evidence type="ECO:0000259" key="7">
    <source>
        <dbReference type="PROSITE" id="PS51782"/>
    </source>
</evidence>
<dbReference type="InterPro" id="IPR052210">
    <property type="entry name" value="LysM1-like"/>
</dbReference>